<dbReference type="GO" id="GO:0007166">
    <property type="term" value="P:cell surface receptor signaling pathway"/>
    <property type="evidence" value="ECO:0007669"/>
    <property type="project" value="InterPro"/>
</dbReference>
<feature type="transmembrane region" description="Helical" evidence="6">
    <location>
        <begin position="427"/>
        <end position="450"/>
    </location>
</feature>
<evidence type="ECO:0000313" key="9">
    <source>
        <dbReference type="EMBL" id="JAG28739.1"/>
    </source>
</evidence>
<sequence length="495" mass="56540">MWASPLWILFIAVTGLRGAGSDVVVPLCCPSGQVVGGTELIERTINGTIQHVQTINCNDTSDPFIEEFEPMQNLSSRHHPITCPNMKRAPFRFYKTGNKTFGELVQRFLSTDYGQTLCFDFTDNEVFWHFCLNTTRSSRIRPAGGKPQTPEVCQVKSNRVKWWFTVACGLSIVSLAITATIYSTVKPLTSNPHSPYIVAHNLSLAMLYVTRISLQVVPISQDVTECRFIAFVLQFFTLASFLWMNAMCLDIHITIRHSLDDEFVDPADDYRRMQPRPMAKSPYNKKFFLLSLYAWGIPLLITGLSMFFEFSDSIASTSPFKPHVARWECSCFFTGKSRWYLLRYPMGVSVVFSVALFIGTAVILYQHERNTAGILENNKYANERRYFFLYLKLFVIMGMSMGLGWAFDTAFKKISFITNTTLPSYFSYINFFMDVIYCFQGVFIFILFICKRRTLKILLEQFRFLRFLKCSTGEESGSTTGDQGMTSAASKETIL</sequence>
<evidence type="ECO:0000256" key="5">
    <source>
        <dbReference type="SAM" id="MobiDB-lite"/>
    </source>
</evidence>
<feature type="region of interest" description="Disordered" evidence="5">
    <location>
        <begin position="473"/>
        <end position="495"/>
    </location>
</feature>
<dbReference type="InterPro" id="IPR017981">
    <property type="entry name" value="GPCR_2-like_7TM"/>
</dbReference>
<evidence type="ECO:0000256" key="1">
    <source>
        <dbReference type="ARBA" id="ARBA00004141"/>
    </source>
</evidence>
<feature type="transmembrane region" description="Helical" evidence="6">
    <location>
        <begin position="162"/>
        <end position="185"/>
    </location>
</feature>
<dbReference type="GO" id="GO:0016020">
    <property type="term" value="C:membrane"/>
    <property type="evidence" value="ECO:0007669"/>
    <property type="project" value="UniProtKB-SubCell"/>
</dbReference>
<comment type="subcellular location">
    <subcellularLocation>
        <location evidence="1">Membrane</location>
        <topology evidence="1">Multi-pass membrane protein</topology>
    </subcellularLocation>
</comment>
<evidence type="ECO:0000256" key="3">
    <source>
        <dbReference type="ARBA" id="ARBA00022989"/>
    </source>
</evidence>
<keyword evidence="3 6" id="KW-1133">Transmembrane helix</keyword>
<keyword evidence="2 6" id="KW-0812">Transmembrane</keyword>
<accession>A0A0A9Y959</accession>
<evidence type="ECO:0000256" key="7">
    <source>
        <dbReference type="SAM" id="SignalP"/>
    </source>
</evidence>
<organism evidence="9">
    <name type="scientific">Lygus hesperus</name>
    <name type="common">Western plant bug</name>
    <dbReference type="NCBI Taxonomy" id="30085"/>
    <lineage>
        <taxon>Eukaryota</taxon>
        <taxon>Metazoa</taxon>
        <taxon>Ecdysozoa</taxon>
        <taxon>Arthropoda</taxon>
        <taxon>Hexapoda</taxon>
        <taxon>Insecta</taxon>
        <taxon>Pterygota</taxon>
        <taxon>Neoptera</taxon>
        <taxon>Paraneoptera</taxon>
        <taxon>Hemiptera</taxon>
        <taxon>Heteroptera</taxon>
        <taxon>Panheteroptera</taxon>
        <taxon>Cimicomorpha</taxon>
        <taxon>Miridae</taxon>
        <taxon>Mirini</taxon>
        <taxon>Lygus</taxon>
    </lineage>
</organism>
<reference evidence="9" key="2">
    <citation type="submission" date="2014-07" db="EMBL/GenBank/DDBJ databases">
        <authorList>
            <person name="Hull J."/>
        </authorList>
    </citation>
    <scope>NUCLEOTIDE SEQUENCE</scope>
</reference>
<protein>
    <submittedName>
        <fullName evidence="9">Putative G-protein coupled receptor Mth-like 4</fullName>
    </submittedName>
</protein>
<keyword evidence="7" id="KW-0732">Signal</keyword>
<feature type="transmembrane region" description="Helical" evidence="6">
    <location>
        <begin position="287"/>
        <end position="308"/>
    </location>
</feature>
<evidence type="ECO:0000256" key="6">
    <source>
        <dbReference type="SAM" id="Phobius"/>
    </source>
</evidence>
<evidence type="ECO:0000259" key="8">
    <source>
        <dbReference type="PROSITE" id="PS50261"/>
    </source>
</evidence>
<dbReference type="PANTHER" id="PTHR46953:SF1">
    <property type="entry name" value="G-PROTEIN COUPLED RECEPTOR MTH-LIKE 1-RELATED"/>
    <property type="match status" value="1"/>
</dbReference>
<evidence type="ECO:0000256" key="2">
    <source>
        <dbReference type="ARBA" id="ARBA00022692"/>
    </source>
</evidence>
<dbReference type="CDD" id="cd15039">
    <property type="entry name" value="7tmB3_Methuselah-like"/>
    <property type="match status" value="1"/>
</dbReference>
<evidence type="ECO:0000256" key="4">
    <source>
        <dbReference type="ARBA" id="ARBA00023136"/>
    </source>
</evidence>
<keyword evidence="4 6" id="KW-0472">Membrane</keyword>
<dbReference type="PROSITE" id="PS50261">
    <property type="entry name" value="G_PROTEIN_RECEP_F2_4"/>
    <property type="match status" value="1"/>
</dbReference>
<feature type="transmembrane region" description="Helical" evidence="6">
    <location>
        <begin position="386"/>
        <end position="407"/>
    </location>
</feature>
<name>A0A0A9Y959_LYGHE</name>
<dbReference type="PANTHER" id="PTHR46953">
    <property type="entry name" value="G-PROTEIN COUPLED RECEPTOR MTH-LIKE 1-RELATED"/>
    <property type="match status" value="1"/>
</dbReference>
<dbReference type="InterPro" id="IPR052808">
    <property type="entry name" value="GPCR_Mth-like"/>
</dbReference>
<feature type="transmembrane region" description="Helical" evidence="6">
    <location>
        <begin position="344"/>
        <end position="365"/>
    </location>
</feature>
<dbReference type="InterPro" id="IPR000832">
    <property type="entry name" value="GPCR_2_secretin-like"/>
</dbReference>
<dbReference type="EMBL" id="GBHO01014865">
    <property type="protein sequence ID" value="JAG28739.1"/>
    <property type="molecule type" value="Transcribed_RNA"/>
</dbReference>
<feature type="signal peptide" evidence="7">
    <location>
        <begin position="1"/>
        <end position="21"/>
    </location>
</feature>
<feature type="chain" id="PRO_5002070569" evidence="7">
    <location>
        <begin position="22"/>
        <end position="495"/>
    </location>
</feature>
<gene>
    <name evidence="9" type="primary">mthl4_0</name>
    <name evidence="9" type="ORF">CM83_58028</name>
</gene>
<feature type="transmembrane region" description="Helical" evidence="6">
    <location>
        <begin position="228"/>
        <end position="249"/>
    </location>
</feature>
<reference evidence="9" key="1">
    <citation type="journal article" date="2014" name="PLoS ONE">
        <title>Transcriptome-Based Identification of ABC Transporters in the Western Tarnished Plant Bug Lygus hesperus.</title>
        <authorList>
            <person name="Hull J.J."/>
            <person name="Chaney K."/>
            <person name="Geib S.M."/>
            <person name="Fabrick J.A."/>
            <person name="Brent C.S."/>
            <person name="Walsh D."/>
            <person name="Lavine L.C."/>
        </authorList>
    </citation>
    <scope>NUCLEOTIDE SEQUENCE</scope>
</reference>
<keyword evidence="9" id="KW-0675">Receptor</keyword>
<feature type="domain" description="G-protein coupled receptors family 2 profile 2" evidence="8">
    <location>
        <begin position="160"/>
        <end position="452"/>
    </location>
</feature>
<dbReference type="GO" id="GO:0004930">
    <property type="term" value="F:G protein-coupled receptor activity"/>
    <property type="evidence" value="ECO:0007669"/>
    <property type="project" value="InterPro"/>
</dbReference>
<dbReference type="Gene3D" id="1.20.1070.10">
    <property type="entry name" value="Rhodopsin 7-helix transmembrane proteins"/>
    <property type="match status" value="1"/>
</dbReference>
<dbReference type="AlphaFoldDB" id="A0A0A9Y959"/>
<dbReference type="Pfam" id="PF00002">
    <property type="entry name" value="7tm_2"/>
    <property type="match status" value="2"/>
</dbReference>
<proteinExistence type="predicted"/>